<gene>
    <name evidence="2" type="ORF">ARMA_0212</name>
    <name evidence="3" type="ORF">SE16_10280</name>
</gene>
<evidence type="ECO:0000313" key="4">
    <source>
        <dbReference type="Proteomes" id="UP000037784"/>
    </source>
</evidence>
<keyword evidence="4" id="KW-1185">Reference proteome</keyword>
<name>A0A0M8K713_9CHLR</name>
<evidence type="ECO:0000313" key="2">
    <source>
        <dbReference type="EMBL" id="GAP61789.1"/>
    </source>
</evidence>
<comment type="caution">
    <text evidence="2">The sequence shown here is derived from an EMBL/GenBank/DDBJ whole genome shotgun (WGS) entry which is preliminary data.</text>
</comment>
<dbReference type="AlphaFoldDB" id="A0A0M8K713"/>
<dbReference type="InterPro" id="IPR015797">
    <property type="entry name" value="NUDIX_hydrolase-like_dom_sf"/>
</dbReference>
<dbReference type="RefSeq" id="WP_054491738.1">
    <property type="nucleotide sequence ID" value="NZ_BBZA01000015.1"/>
</dbReference>
<dbReference type="EMBL" id="LGKN01000005">
    <property type="protein sequence ID" value="KPL87910.1"/>
    <property type="molecule type" value="Genomic_DNA"/>
</dbReference>
<dbReference type="OrthoDB" id="9810968at2"/>
<feature type="domain" description="Nudix hydrolase" evidence="1">
    <location>
        <begin position="44"/>
        <end position="177"/>
    </location>
</feature>
<dbReference type="PROSITE" id="PS51462">
    <property type="entry name" value="NUDIX"/>
    <property type="match status" value="1"/>
</dbReference>
<protein>
    <recommendedName>
        <fullName evidence="1">Nudix hydrolase domain-containing protein</fullName>
    </recommendedName>
</protein>
<evidence type="ECO:0000313" key="3">
    <source>
        <dbReference type="EMBL" id="KPL87910.1"/>
    </source>
</evidence>
<reference evidence="3 5" key="2">
    <citation type="submission" date="2015-07" db="EMBL/GenBank/DDBJ databases">
        <title>Whole genome sequence of Ardenticatena maritima DSM 23922.</title>
        <authorList>
            <person name="Hemp J."/>
            <person name="Ward L.M."/>
            <person name="Pace L.A."/>
            <person name="Fischer W.W."/>
        </authorList>
    </citation>
    <scope>NUCLEOTIDE SEQUENCE [LARGE SCALE GENOMIC DNA]</scope>
    <source>
        <strain evidence="3 5">110S</strain>
    </source>
</reference>
<organism evidence="2 4">
    <name type="scientific">Ardenticatena maritima</name>
    <dbReference type="NCBI Taxonomy" id="872965"/>
    <lineage>
        <taxon>Bacteria</taxon>
        <taxon>Bacillati</taxon>
        <taxon>Chloroflexota</taxon>
        <taxon>Ardenticatenia</taxon>
        <taxon>Ardenticatenales</taxon>
        <taxon>Ardenticatenaceae</taxon>
        <taxon>Ardenticatena</taxon>
    </lineage>
</organism>
<accession>A0A0M8K713</accession>
<reference evidence="4" key="3">
    <citation type="submission" date="2015-08" db="EMBL/GenBank/DDBJ databases">
        <title>Draft Genome Sequence of a Heterotrophic Facultative Anaerobic Bacterium Ardenticatena maritima Strain 110S.</title>
        <authorList>
            <person name="Kawaichi S."/>
            <person name="Yoshida T."/>
            <person name="Sako Y."/>
            <person name="Nakamura R."/>
        </authorList>
    </citation>
    <scope>NUCLEOTIDE SEQUENCE [LARGE SCALE GENOMIC DNA]</scope>
    <source>
        <strain evidence="4">110S</strain>
    </source>
</reference>
<proteinExistence type="predicted"/>
<evidence type="ECO:0000313" key="5">
    <source>
        <dbReference type="Proteomes" id="UP000050502"/>
    </source>
</evidence>
<dbReference type="CDD" id="cd02883">
    <property type="entry name" value="NUDIX_Hydrolase"/>
    <property type="match status" value="1"/>
</dbReference>
<reference evidence="2 4" key="1">
    <citation type="journal article" date="2015" name="Genome Announc.">
        <title>Draft Genome Sequence of a Heterotrophic Facultative Anaerobic Thermophilic Bacterium, Ardenticatena maritima Strain 110ST.</title>
        <authorList>
            <person name="Kawaichi S."/>
            <person name="Yoshida T."/>
            <person name="Sako Y."/>
            <person name="Nakamura R."/>
        </authorList>
    </citation>
    <scope>NUCLEOTIDE SEQUENCE [LARGE SCALE GENOMIC DNA]</scope>
    <source>
        <strain evidence="2 4">110S</strain>
    </source>
</reference>
<dbReference type="STRING" id="872965.SE16_10280"/>
<dbReference type="Gene3D" id="3.90.79.10">
    <property type="entry name" value="Nucleoside Triphosphate Pyrophosphohydrolase"/>
    <property type="match status" value="1"/>
</dbReference>
<dbReference type="Pfam" id="PF00293">
    <property type="entry name" value="NUDIX"/>
    <property type="match status" value="1"/>
</dbReference>
<dbReference type="InterPro" id="IPR000086">
    <property type="entry name" value="NUDIX_hydrolase_dom"/>
</dbReference>
<sequence>MHERLILIPEEVDDLAARFGTPQREHVRLDVGEDFFMPWEGKFYSRRGEVMFLLPRPGGLLVHRKAHYPPNVWRLLTGGIELGERVEEALLREPEEEIGFTPPVRRFVGVLTYDIGIGERRVDFATYIFLMGYSDHPIRQGEGEEIAEAREVPLSALPTIAHNLRSLPGRWRDWGRFRAVAHDLVAKWVREDEVRAE</sequence>
<dbReference type="InParanoid" id="A0A0M8K713"/>
<dbReference type="SUPFAM" id="SSF55811">
    <property type="entry name" value="Nudix"/>
    <property type="match status" value="1"/>
</dbReference>
<dbReference type="Proteomes" id="UP000050502">
    <property type="component" value="Unassembled WGS sequence"/>
</dbReference>
<dbReference type="Proteomes" id="UP000037784">
    <property type="component" value="Unassembled WGS sequence"/>
</dbReference>
<evidence type="ECO:0000259" key="1">
    <source>
        <dbReference type="PROSITE" id="PS51462"/>
    </source>
</evidence>
<dbReference type="EMBL" id="BBZA01000015">
    <property type="protein sequence ID" value="GAP61789.1"/>
    <property type="molecule type" value="Genomic_DNA"/>
</dbReference>